<dbReference type="NCBIfam" id="TIGR00229">
    <property type="entry name" value="sensory_box"/>
    <property type="match status" value="2"/>
</dbReference>
<keyword evidence="4" id="KW-0418">Kinase</keyword>
<dbReference type="SMART" id="SM00387">
    <property type="entry name" value="HATPase_c"/>
    <property type="match status" value="1"/>
</dbReference>
<protein>
    <submittedName>
        <fullName evidence="9">PAS domain S-box protein</fullName>
    </submittedName>
</protein>
<dbReference type="InterPro" id="IPR036097">
    <property type="entry name" value="HisK_dim/P_sf"/>
</dbReference>
<feature type="domain" description="PAS" evidence="7">
    <location>
        <begin position="31"/>
        <end position="97"/>
    </location>
</feature>
<dbReference type="PANTHER" id="PTHR43065:SF46">
    <property type="entry name" value="C4-DICARBOXYLATE TRANSPORT SENSOR PROTEIN DCTB"/>
    <property type="match status" value="1"/>
</dbReference>
<dbReference type="Proteomes" id="UP001201020">
    <property type="component" value="Chromosome"/>
</dbReference>
<dbReference type="Gene3D" id="1.10.287.130">
    <property type="match status" value="1"/>
</dbReference>
<keyword evidence="6" id="KW-0902">Two-component regulatory system</keyword>
<keyword evidence="1" id="KW-0597">Phosphoprotein</keyword>
<gene>
    <name evidence="9" type="ORF">K9W45_06365</name>
</gene>
<dbReference type="SMART" id="SM00091">
    <property type="entry name" value="PAS"/>
    <property type="match status" value="2"/>
</dbReference>
<keyword evidence="2" id="KW-0808">Transferase</keyword>
<dbReference type="AlphaFoldDB" id="A0A9Y1BNJ5"/>
<dbReference type="InterPro" id="IPR004358">
    <property type="entry name" value="Sig_transdc_His_kin-like_C"/>
</dbReference>
<dbReference type="InterPro" id="IPR000014">
    <property type="entry name" value="PAS"/>
</dbReference>
<dbReference type="EMBL" id="CP084166">
    <property type="protein sequence ID" value="UJG42081.1"/>
    <property type="molecule type" value="Genomic_DNA"/>
</dbReference>
<evidence type="ECO:0000256" key="4">
    <source>
        <dbReference type="ARBA" id="ARBA00022777"/>
    </source>
</evidence>
<feature type="domain" description="PAS" evidence="7">
    <location>
        <begin position="155"/>
        <end position="223"/>
    </location>
</feature>
<keyword evidence="3" id="KW-0547">Nucleotide-binding</keyword>
<dbReference type="GO" id="GO:0005524">
    <property type="term" value="F:ATP binding"/>
    <property type="evidence" value="ECO:0007669"/>
    <property type="project" value="UniProtKB-KW"/>
</dbReference>
<evidence type="ECO:0000256" key="2">
    <source>
        <dbReference type="ARBA" id="ARBA00022679"/>
    </source>
</evidence>
<evidence type="ECO:0000259" key="7">
    <source>
        <dbReference type="SMART" id="SM00091"/>
    </source>
</evidence>
<dbReference type="CDD" id="cd00130">
    <property type="entry name" value="PAS"/>
    <property type="match status" value="2"/>
</dbReference>
<dbReference type="Pfam" id="PF02518">
    <property type="entry name" value="HATPase_c"/>
    <property type="match status" value="1"/>
</dbReference>
<proteinExistence type="predicted"/>
<name>A0A9Y1BNJ5_9ARCH</name>
<evidence type="ECO:0000256" key="1">
    <source>
        <dbReference type="ARBA" id="ARBA00022553"/>
    </source>
</evidence>
<dbReference type="Pfam" id="PF08448">
    <property type="entry name" value="PAS_4"/>
    <property type="match status" value="1"/>
</dbReference>
<reference evidence="9" key="1">
    <citation type="journal article" date="2022" name="Nat. Microbiol.">
        <title>Unique mobile elements and scalable gene flow at the prokaryote-eukaryote boundary revealed by circularized Asgard archaea genomes.</title>
        <authorList>
            <person name="Wu F."/>
            <person name="Speth D.R."/>
            <person name="Philosof A."/>
            <person name="Cremiere A."/>
            <person name="Narayanan A."/>
            <person name="Barco R.A."/>
            <person name="Connon S.A."/>
            <person name="Amend J.P."/>
            <person name="Antoshechkin I.A."/>
            <person name="Orphan V.J."/>
        </authorList>
    </citation>
    <scope>NUCLEOTIDE SEQUENCE</scope>
    <source>
        <strain evidence="9">PM71</strain>
    </source>
</reference>
<dbReference type="Gene3D" id="3.30.565.10">
    <property type="entry name" value="Histidine kinase-like ATPase, C-terminal domain"/>
    <property type="match status" value="1"/>
</dbReference>
<dbReference type="Gene3D" id="3.30.450.20">
    <property type="entry name" value="PAS domain"/>
    <property type="match status" value="2"/>
</dbReference>
<dbReference type="PRINTS" id="PR00344">
    <property type="entry name" value="BCTRLSENSOR"/>
</dbReference>
<keyword evidence="5" id="KW-0067">ATP-binding</keyword>
<evidence type="ECO:0000256" key="3">
    <source>
        <dbReference type="ARBA" id="ARBA00022741"/>
    </source>
</evidence>
<sequence>MTPDSTNNTFSVPINNKKIENVPSTIIEFIESNRSLFDSYQFPVMITDADRRILYINPIFKEVTGYSDTDLLNNFWNDLAPPASLGKLLKYHHIRKKFPDKAPSSYETSFSLKNGQEKEFLLTITPLFNNYLFFLTFTDVTPKKLAKIELSRSYEQYYTLVNTSPDGILQLDKDLNIIMANNVAKRFIKHFYGETEIIGKSVFCLIPNDQHKIIDNAVKHAIKEGYYRNLEISFPNKKTGTTSYFEINTSVVYDHEKPLFFIAIVRNISDRKQMEKKLNEYTTKLEHLVQEKASKLMEQERSAMLGRLAASISHNINNPLQYVIGNAELILKLLKEPNLEISLIQSLAQTLISGCYRIVEVSDKLRRASRKSDVSIFDIAIPIEVAISVTKGKWMKKCSQIKVRYLTDETIKIKGVESDIAHVFMNLIINAVQAIKDKGEIEIRISKLSSRKVFIEVHDNGSGIPPDIADKIGKETVTTKNPEVGTGLGLLWVYDTIHQHYGTIDFETKLGKGTTFRIALPIAN</sequence>
<evidence type="ECO:0000256" key="6">
    <source>
        <dbReference type="ARBA" id="ARBA00023012"/>
    </source>
</evidence>
<evidence type="ECO:0000313" key="9">
    <source>
        <dbReference type="EMBL" id="UJG42081.1"/>
    </source>
</evidence>
<dbReference type="InterPro" id="IPR003594">
    <property type="entry name" value="HATPase_dom"/>
</dbReference>
<dbReference type="InterPro" id="IPR013656">
    <property type="entry name" value="PAS_4"/>
</dbReference>
<organism evidence="9">
    <name type="scientific">Candidatus Heimdallarchaeum aukensis</name>
    <dbReference type="NCBI Taxonomy" id="2876573"/>
    <lineage>
        <taxon>Archaea</taxon>
        <taxon>Promethearchaeati</taxon>
        <taxon>Candidatus Heimdallarchaeota</taxon>
        <taxon>Candidatus Heimdallarchaeia (ex Rinke et al. 2021) (nom. nud.)</taxon>
        <taxon>Candidatus Heimdallarchaeales</taxon>
        <taxon>Candidatus Heimdallarchaeaceae</taxon>
        <taxon>Candidatus Heimdallarchaeum</taxon>
    </lineage>
</organism>
<dbReference type="SUPFAM" id="SSF55874">
    <property type="entry name" value="ATPase domain of HSP90 chaperone/DNA topoisomerase II/histidine kinase"/>
    <property type="match status" value="1"/>
</dbReference>
<feature type="domain" description="Histidine kinase/HSP90-like ATPase" evidence="8">
    <location>
        <begin position="415"/>
        <end position="524"/>
    </location>
</feature>
<evidence type="ECO:0000259" key="8">
    <source>
        <dbReference type="SMART" id="SM00387"/>
    </source>
</evidence>
<dbReference type="GO" id="GO:0000155">
    <property type="term" value="F:phosphorelay sensor kinase activity"/>
    <property type="evidence" value="ECO:0007669"/>
    <property type="project" value="InterPro"/>
</dbReference>
<dbReference type="InterPro" id="IPR003661">
    <property type="entry name" value="HisK_dim/P_dom"/>
</dbReference>
<dbReference type="InterPro" id="IPR035965">
    <property type="entry name" value="PAS-like_dom_sf"/>
</dbReference>
<dbReference type="PANTHER" id="PTHR43065">
    <property type="entry name" value="SENSOR HISTIDINE KINASE"/>
    <property type="match status" value="1"/>
</dbReference>
<dbReference type="InterPro" id="IPR036890">
    <property type="entry name" value="HATPase_C_sf"/>
</dbReference>
<evidence type="ECO:0000256" key="5">
    <source>
        <dbReference type="ARBA" id="ARBA00022840"/>
    </source>
</evidence>
<dbReference type="CDD" id="cd00082">
    <property type="entry name" value="HisKA"/>
    <property type="match status" value="1"/>
</dbReference>
<dbReference type="SUPFAM" id="SSF47384">
    <property type="entry name" value="Homodimeric domain of signal transducing histidine kinase"/>
    <property type="match status" value="1"/>
</dbReference>
<accession>A0A9Y1BNJ5</accession>
<dbReference type="Pfam" id="PF13426">
    <property type="entry name" value="PAS_9"/>
    <property type="match status" value="1"/>
</dbReference>
<dbReference type="SUPFAM" id="SSF55785">
    <property type="entry name" value="PYP-like sensor domain (PAS domain)"/>
    <property type="match status" value="2"/>
</dbReference>